<evidence type="ECO:0000313" key="1">
    <source>
        <dbReference type="EMBL" id="APT45918.1"/>
    </source>
</evidence>
<name>A0A1L6ZHC1_BACIA</name>
<dbReference type="AlphaFoldDB" id="A0A1L6ZHC1"/>
<protein>
    <submittedName>
        <fullName evidence="1">Uncharacterized protein</fullName>
    </submittedName>
</protein>
<reference evidence="1 2" key="1">
    <citation type="submission" date="2016-05" db="EMBL/GenBank/DDBJ databases">
        <title>Complete Genome and Methylome Analysis of Psychrotrophic Bacterial Isolates from Antarctic Lake Untersee.</title>
        <authorList>
            <person name="Fomenkov A."/>
            <person name="Akimov V.N."/>
            <person name="Vasilyeva L.V."/>
            <person name="Andersen D."/>
            <person name="Vincze T."/>
            <person name="Roberts R.J."/>
        </authorList>
    </citation>
    <scope>NUCLEOTIDE SEQUENCE [LARGE SCALE GENOMIC DNA]</scope>
    <source>
        <strain evidence="1 2">U14-5</strain>
    </source>
</reference>
<sequence length="60" mass="7015">MTAEDLHSYYCEDCEEWTYLERLEHPGEVHCAYCGVADVNISPADYQKLKEWVKICNESV</sequence>
<gene>
    <name evidence="1" type="ORF">BSA145_08380</name>
</gene>
<organism evidence="1 2">
    <name type="scientific">Bacillus safensis</name>
    <dbReference type="NCBI Taxonomy" id="561879"/>
    <lineage>
        <taxon>Bacteria</taxon>
        <taxon>Bacillati</taxon>
        <taxon>Bacillota</taxon>
        <taxon>Bacilli</taxon>
        <taxon>Bacillales</taxon>
        <taxon>Bacillaceae</taxon>
        <taxon>Bacillus</taxon>
    </lineage>
</organism>
<dbReference type="EMBL" id="CP015607">
    <property type="protein sequence ID" value="APT45918.1"/>
    <property type="molecule type" value="Genomic_DNA"/>
</dbReference>
<evidence type="ECO:0000313" key="2">
    <source>
        <dbReference type="Proteomes" id="UP000185426"/>
    </source>
</evidence>
<accession>A0A1L6ZHC1</accession>
<proteinExistence type="predicted"/>
<dbReference type="RefSeq" id="WP_075622159.1">
    <property type="nucleotide sequence ID" value="NZ_CP015607.1"/>
</dbReference>
<dbReference type="Proteomes" id="UP000185426">
    <property type="component" value="Chromosome"/>
</dbReference>